<sequence length="82" mass="9536">MFKKNLISERLRKSREMKNLTRPQVQEKTGIPLSTLTDWELKRNLPRLDKAGILAELYGVSVDYILGRTDNPEVNKSFKCDK</sequence>
<gene>
    <name evidence="2" type="ORF">M9Y10_013523</name>
</gene>
<proteinExistence type="predicted"/>
<evidence type="ECO:0000259" key="1">
    <source>
        <dbReference type="PROSITE" id="PS50943"/>
    </source>
</evidence>
<dbReference type="Gene3D" id="1.10.260.40">
    <property type="entry name" value="lambda repressor-like DNA-binding domains"/>
    <property type="match status" value="1"/>
</dbReference>
<dbReference type="InterPro" id="IPR001387">
    <property type="entry name" value="Cro/C1-type_HTH"/>
</dbReference>
<organism evidence="2 3">
    <name type="scientific">Tritrichomonas musculus</name>
    <dbReference type="NCBI Taxonomy" id="1915356"/>
    <lineage>
        <taxon>Eukaryota</taxon>
        <taxon>Metamonada</taxon>
        <taxon>Parabasalia</taxon>
        <taxon>Tritrichomonadida</taxon>
        <taxon>Tritrichomonadidae</taxon>
        <taxon>Tritrichomonas</taxon>
    </lineage>
</organism>
<name>A0ABR2GMZ7_9EUKA</name>
<comment type="caution">
    <text evidence="2">The sequence shown here is derived from an EMBL/GenBank/DDBJ whole genome shotgun (WGS) entry which is preliminary data.</text>
</comment>
<keyword evidence="3" id="KW-1185">Reference proteome</keyword>
<dbReference type="CDD" id="cd00093">
    <property type="entry name" value="HTH_XRE"/>
    <property type="match status" value="1"/>
</dbReference>
<reference evidence="2 3" key="1">
    <citation type="submission" date="2024-04" db="EMBL/GenBank/DDBJ databases">
        <title>Tritrichomonas musculus Genome.</title>
        <authorList>
            <person name="Alves-Ferreira E."/>
            <person name="Grigg M."/>
            <person name="Lorenzi H."/>
            <person name="Galac M."/>
        </authorList>
    </citation>
    <scope>NUCLEOTIDE SEQUENCE [LARGE SCALE GENOMIC DNA]</scope>
    <source>
        <strain evidence="2 3">EAF2021</strain>
    </source>
</reference>
<feature type="domain" description="HTH cro/C1-type" evidence="1">
    <location>
        <begin position="11"/>
        <end position="65"/>
    </location>
</feature>
<dbReference type="Proteomes" id="UP001470230">
    <property type="component" value="Unassembled WGS sequence"/>
</dbReference>
<accession>A0ABR2GMZ7</accession>
<dbReference type="SUPFAM" id="SSF47413">
    <property type="entry name" value="lambda repressor-like DNA-binding domains"/>
    <property type="match status" value="1"/>
</dbReference>
<dbReference type="Pfam" id="PF01381">
    <property type="entry name" value="HTH_3"/>
    <property type="match status" value="1"/>
</dbReference>
<protein>
    <recommendedName>
        <fullName evidence="1">HTH cro/C1-type domain-containing protein</fullName>
    </recommendedName>
</protein>
<evidence type="ECO:0000313" key="2">
    <source>
        <dbReference type="EMBL" id="KAK8835318.1"/>
    </source>
</evidence>
<evidence type="ECO:0000313" key="3">
    <source>
        <dbReference type="Proteomes" id="UP001470230"/>
    </source>
</evidence>
<dbReference type="EMBL" id="JAPFFF010000184">
    <property type="protein sequence ID" value="KAK8835318.1"/>
    <property type="molecule type" value="Genomic_DNA"/>
</dbReference>
<dbReference type="SMART" id="SM00530">
    <property type="entry name" value="HTH_XRE"/>
    <property type="match status" value="1"/>
</dbReference>
<dbReference type="InterPro" id="IPR010982">
    <property type="entry name" value="Lambda_DNA-bd_dom_sf"/>
</dbReference>
<dbReference type="PROSITE" id="PS50943">
    <property type="entry name" value="HTH_CROC1"/>
    <property type="match status" value="1"/>
</dbReference>